<dbReference type="AlphaFoldDB" id="A0A8H6XZ81"/>
<dbReference type="EMBL" id="JACAZI010000011">
    <property type="protein sequence ID" value="KAF7348982.1"/>
    <property type="molecule type" value="Genomic_DNA"/>
</dbReference>
<organism evidence="2 3">
    <name type="scientific">Mycena venus</name>
    <dbReference type="NCBI Taxonomy" id="2733690"/>
    <lineage>
        <taxon>Eukaryota</taxon>
        <taxon>Fungi</taxon>
        <taxon>Dikarya</taxon>
        <taxon>Basidiomycota</taxon>
        <taxon>Agaricomycotina</taxon>
        <taxon>Agaricomycetes</taxon>
        <taxon>Agaricomycetidae</taxon>
        <taxon>Agaricales</taxon>
        <taxon>Marasmiineae</taxon>
        <taxon>Mycenaceae</taxon>
        <taxon>Mycena</taxon>
    </lineage>
</organism>
<feature type="compositionally biased region" description="Low complexity" evidence="1">
    <location>
        <begin position="190"/>
        <end position="200"/>
    </location>
</feature>
<dbReference type="OrthoDB" id="66095at2759"/>
<protein>
    <submittedName>
        <fullName evidence="2">Uncharacterized protein</fullName>
    </submittedName>
</protein>
<name>A0A8H6XZ81_9AGAR</name>
<gene>
    <name evidence="2" type="ORF">MVEN_01419200</name>
</gene>
<proteinExistence type="predicted"/>
<comment type="caution">
    <text evidence="2">The sequence shown here is derived from an EMBL/GenBank/DDBJ whole genome shotgun (WGS) entry which is preliminary data.</text>
</comment>
<feature type="compositionally biased region" description="Pro residues" evidence="1">
    <location>
        <begin position="179"/>
        <end position="189"/>
    </location>
</feature>
<evidence type="ECO:0000313" key="3">
    <source>
        <dbReference type="Proteomes" id="UP000620124"/>
    </source>
</evidence>
<accession>A0A8H6XZ81</accession>
<feature type="region of interest" description="Disordered" evidence="1">
    <location>
        <begin position="173"/>
        <end position="219"/>
    </location>
</feature>
<evidence type="ECO:0000256" key="1">
    <source>
        <dbReference type="SAM" id="MobiDB-lite"/>
    </source>
</evidence>
<dbReference type="Proteomes" id="UP000620124">
    <property type="component" value="Unassembled WGS sequence"/>
</dbReference>
<sequence>MDSLSSLIPISLRRGLLHTASLLGLSTPDPAENETTASSASSAPKDPLELSVHHLVATRDLLLIFFPPELVYVILDLAEYWAQVKSARAQAVQLSTFGSADADASMCYLVLPAILEHELYADADVDAESTIHVKVRRVQFTTVSHDQGWCSDPALRGTYRGSTWFEAAILRPSQAQAPSPSPPPTPPPTQTQTQTQTQPPHHGPPASAPPPAGLDPALGYDPVLEVASAAADGDGRRRWNVQRNFCASNDHRAHVVAWGAVVHPPNSNSDPGAESENADTGAGCGAGFVECLVPGDRIAVIARARYPGWSNFIQRVEVSVYYGLA</sequence>
<keyword evidence="3" id="KW-1185">Reference proteome</keyword>
<reference evidence="2" key="1">
    <citation type="submission" date="2020-05" db="EMBL/GenBank/DDBJ databases">
        <title>Mycena genomes resolve the evolution of fungal bioluminescence.</title>
        <authorList>
            <person name="Tsai I.J."/>
        </authorList>
    </citation>
    <scope>NUCLEOTIDE SEQUENCE</scope>
    <source>
        <strain evidence="2">CCC161011</strain>
    </source>
</reference>
<evidence type="ECO:0000313" key="2">
    <source>
        <dbReference type="EMBL" id="KAF7348982.1"/>
    </source>
</evidence>
<feature type="compositionally biased region" description="Pro residues" evidence="1">
    <location>
        <begin position="201"/>
        <end position="213"/>
    </location>
</feature>